<dbReference type="OrthoDB" id="9804431at2"/>
<protein>
    <recommendedName>
        <fullName evidence="2 8">Elongation factor G</fullName>
        <shortName evidence="8">EF-G</shortName>
    </recommendedName>
</protein>
<dbReference type="RefSeq" id="WP_100426795.1">
    <property type="nucleotide sequence ID" value="NZ_JAQXKX010000001.1"/>
</dbReference>
<dbReference type="InterPro" id="IPR031157">
    <property type="entry name" value="G_TR_CS"/>
</dbReference>
<dbReference type="EMBL" id="PGEX01000001">
    <property type="protein sequence ID" value="PJJ41602.1"/>
    <property type="molecule type" value="Genomic_DNA"/>
</dbReference>
<dbReference type="InterPro" id="IPR009022">
    <property type="entry name" value="EFG_III"/>
</dbReference>
<dbReference type="SUPFAM" id="SSF50447">
    <property type="entry name" value="Translation proteins"/>
    <property type="match status" value="1"/>
</dbReference>
<keyword evidence="3 8" id="KW-0547">Nucleotide-binding</keyword>
<dbReference type="Gene3D" id="3.30.230.10">
    <property type="match status" value="1"/>
</dbReference>
<keyword evidence="6 8" id="KW-0342">GTP-binding</keyword>
<dbReference type="FunFam" id="2.40.30.10:FF:000022">
    <property type="entry name" value="Elongation factor G, mitochondrial"/>
    <property type="match status" value="1"/>
</dbReference>
<keyword evidence="11" id="KW-1185">Reference proteome</keyword>
<dbReference type="AlphaFoldDB" id="A0A2M9A7C4"/>
<dbReference type="SMART" id="SM00838">
    <property type="entry name" value="EFG_C"/>
    <property type="match status" value="1"/>
</dbReference>
<dbReference type="GO" id="GO:0005737">
    <property type="term" value="C:cytoplasm"/>
    <property type="evidence" value="ECO:0007669"/>
    <property type="project" value="UniProtKB-SubCell"/>
</dbReference>
<feature type="binding site" evidence="8">
    <location>
        <begin position="87"/>
        <end position="91"/>
    </location>
    <ligand>
        <name>GTP</name>
        <dbReference type="ChEBI" id="CHEBI:37565"/>
    </ligand>
</feature>
<dbReference type="Pfam" id="PF14492">
    <property type="entry name" value="EFG_III"/>
    <property type="match status" value="1"/>
</dbReference>
<evidence type="ECO:0000256" key="2">
    <source>
        <dbReference type="ARBA" id="ARBA00017872"/>
    </source>
</evidence>
<comment type="subcellular location">
    <subcellularLocation>
        <location evidence="8">Cytoplasm</location>
    </subcellularLocation>
</comment>
<dbReference type="PROSITE" id="PS00301">
    <property type="entry name" value="G_TR_1"/>
    <property type="match status" value="1"/>
</dbReference>
<dbReference type="Gene3D" id="2.40.30.10">
    <property type="entry name" value="Translation factors"/>
    <property type="match status" value="1"/>
</dbReference>
<name>A0A2M9A7C4_9BACT</name>
<dbReference type="FunFam" id="3.30.230.10:FF:000003">
    <property type="entry name" value="Elongation factor G"/>
    <property type="match status" value="1"/>
</dbReference>
<dbReference type="NCBIfam" id="TIGR00484">
    <property type="entry name" value="EF-G"/>
    <property type="match status" value="1"/>
</dbReference>
<evidence type="ECO:0000259" key="9">
    <source>
        <dbReference type="PROSITE" id="PS51722"/>
    </source>
</evidence>
<dbReference type="InterPro" id="IPR000640">
    <property type="entry name" value="EFG_V-like"/>
</dbReference>
<dbReference type="InterPro" id="IPR005517">
    <property type="entry name" value="Transl_elong_EFG/EF2_IV"/>
</dbReference>
<evidence type="ECO:0000256" key="8">
    <source>
        <dbReference type="HAMAP-Rule" id="MF_00054"/>
    </source>
</evidence>
<feature type="binding site" evidence="8">
    <location>
        <begin position="14"/>
        <end position="21"/>
    </location>
    <ligand>
        <name>GTP</name>
        <dbReference type="ChEBI" id="CHEBI:37565"/>
    </ligand>
</feature>
<dbReference type="GO" id="GO:0005525">
    <property type="term" value="F:GTP binding"/>
    <property type="evidence" value="ECO:0007669"/>
    <property type="project" value="UniProtKB-UniRule"/>
</dbReference>
<sequence length="710" mass="79391">MKDIQHHRNIGISAHIDSGKTTLTERILYFTKRIHAIHEVRGKDGVGATMDSMELERERGITIQSAATFANWTHTITGEKDTINIIDTPGHVDFTIEVERSLRVLDGAILVLTGVEGVQSQSITVDRQMKRYHVPRVVFVNKCDRSGANPLRVAVMLKEKLNHKPIVMQIPIGLEDQLKGVVDLVEMKAYYFEGANGDDVRITDIPDELKDQAQEYREKLVDCCADYNDTIMELAMEGKYGVDEIDKDLLKKTIREQTISLELTPVFMGSAHKNIGVQKLLDGVIDYLPNPTEVENKALDIDNNEQEVVLKSEDNAPLVCYAFKLVNDRYGQLTYIRVYQGTIKKGDSIVNMATGKKVGVGRLVRMHADEMVDITEAGAGDIVALFGIDCASGTTFTDGKNKFNMTSMHVPNPVIELVIEAKNRDELDNMSKALNRFTKEDPTFQVEVDKESGQTIIKGMGELHLDVYIERMRREYHVDVQTGAPQVAYRETITRASKFEYTHKKQTGGSGQFAKIIGEMRPMEVEGDAENTYKFVNSVVGGRIPKEYIPSCDKGFQSCMEAGSLIGFPVVGIEMEVTDGAYHEVDSSDMAFQICARMAFRQAFEKAGAQILEPIMKVEITTPTEFQGNVVGNISQRRGNIVGTTEERGETTIEAEVPLSEMFGYATDLRSMTQGKAEFTMEFKKYAPVPRNIQEELIKKYGDKAKAGQR</sequence>
<dbReference type="SUPFAM" id="SSF52540">
    <property type="entry name" value="P-loop containing nucleoside triphosphate hydrolases"/>
    <property type="match status" value="1"/>
</dbReference>
<evidence type="ECO:0000256" key="6">
    <source>
        <dbReference type="ARBA" id="ARBA00023134"/>
    </source>
</evidence>
<dbReference type="PANTHER" id="PTHR43636:SF2">
    <property type="entry name" value="ELONGATION FACTOR G, MITOCHONDRIAL"/>
    <property type="match status" value="1"/>
</dbReference>
<evidence type="ECO:0000256" key="1">
    <source>
        <dbReference type="ARBA" id="ARBA00005870"/>
    </source>
</evidence>
<feature type="domain" description="Tr-type G" evidence="9">
    <location>
        <begin position="5"/>
        <end position="292"/>
    </location>
</feature>
<dbReference type="Pfam" id="PF00009">
    <property type="entry name" value="GTP_EFTU"/>
    <property type="match status" value="1"/>
</dbReference>
<dbReference type="InterPro" id="IPR004540">
    <property type="entry name" value="Transl_elong_EFG/EF2"/>
</dbReference>
<dbReference type="Gene3D" id="3.30.70.870">
    <property type="entry name" value="Elongation Factor G (Translational Gtpase), domain 3"/>
    <property type="match status" value="1"/>
</dbReference>
<dbReference type="PRINTS" id="PR00315">
    <property type="entry name" value="ELONGATNFCT"/>
</dbReference>
<proteinExistence type="inferred from homology"/>
<dbReference type="GO" id="GO:0003746">
    <property type="term" value="F:translation elongation factor activity"/>
    <property type="evidence" value="ECO:0007669"/>
    <property type="project" value="UniProtKB-UniRule"/>
</dbReference>
<dbReference type="InterPro" id="IPR041095">
    <property type="entry name" value="EFG_II"/>
</dbReference>
<keyword evidence="4 8" id="KW-0251">Elongation factor</keyword>
<dbReference type="FunFam" id="3.30.70.870:FF:000001">
    <property type="entry name" value="Elongation factor G"/>
    <property type="match status" value="1"/>
</dbReference>
<dbReference type="SUPFAM" id="SSF54980">
    <property type="entry name" value="EF-G C-terminal domain-like"/>
    <property type="match status" value="2"/>
</dbReference>
<dbReference type="CDD" id="cd04091">
    <property type="entry name" value="mtEFG1_II_like"/>
    <property type="match status" value="1"/>
</dbReference>
<dbReference type="Pfam" id="PF03764">
    <property type="entry name" value="EFG_IV"/>
    <property type="match status" value="1"/>
</dbReference>
<comment type="function">
    <text evidence="7 8">Catalyzes the GTP-dependent ribosomal translocation step during translation elongation. During this step, the ribosome changes from the pre-translocational (PRE) to the post-translocational (POST) state as the newly formed A-site-bound peptidyl-tRNA and P-site-bound deacylated tRNA move to the P and E sites, respectively. Catalyzes the coordinated movement of the two tRNA molecules, the mRNA and conformational changes in the ribosome.</text>
</comment>
<dbReference type="InterPro" id="IPR027417">
    <property type="entry name" value="P-loop_NTPase"/>
</dbReference>
<dbReference type="HAMAP" id="MF_00054_B">
    <property type="entry name" value="EF_G_EF_2_B"/>
    <property type="match status" value="1"/>
</dbReference>
<organism evidence="10 11">
    <name type="scientific">Hallerella succinigenes</name>
    <dbReference type="NCBI Taxonomy" id="1896222"/>
    <lineage>
        <taxon>Bacteria</taxon>
        <taxon>Pseudomonadati</taxon>
        <taxon>Fibrobacterota</taxon>
        <taxon>Fibrobacteria</taxon>
        <taxon>Fibrobacterales</taxon>
        <taxon>Fibrobacteraceae</taxon>
        <taxon>Hallerella</taxon>
    </lineage>
</organism>
<dbReference type="InterPro" id="IPR020568">
    <property type="entry name" value="Ribosomal_Su5_D2-typ_SF"/>
</dbReference>
<dbReference type="SUPFAM" id="SSF54211">
    <property type="entry name" value="Ribosomal protein S5 domain 2-like"/>
    <property type="match status" value="1"/>
</dbReference>
<dbReference type="FunFam" id="3.40.50.300:FF:000029">
    <property type="entry name" value="Elongation factor G"/>
    <property type="match status" value="1"/>
</dbReference>
<evidence type="ECO:0000256" key="3">
    <source>
        <dbReference type="ARBA" id="ARBA00022741"/>
    </source>
</evidence>
<dbReference type="InterPro" id="IPR009000">
    <property type="entry name" value="Transl_B-barrel_sf"/>
</dbReference>
<dbReference type="Proteomes" id="UP000231134">
    <property type="component" value="Unassembled WGS sequence"/>
</dbReference>
<dbReference type="Gene3D" id="3.40.50.300">
    <property type="entry name" value="P-loop containing nucleotide triphosphate hydrolases"/>
    <property type="match status" value="1"/>
</dbReference>
<dbReference type="PANTHER" id="PTHR43636">
    <property type="entry name" value="ELONGATION FACTOR G, MITOCHONDRIAL"/>
    <property type="match status" value="1"/>
</dbReference>
<dbReference type="InterPro" id="IPR047872">
    <property type="entry name" value="EFG_IV"/>
</dbReference>
<evidence type="ECO:0000313" key="10">
    <source>
        <dbReference type="EMBL" id="PJJ41602.1"/>
    </source>
</evidence>
<dbReference type="CDD" id="cd04097">
    <property type="entry name" value="mtEFG1_C"/>
    <property type="match status" value="1"/>
</dbReference>
<dbReference type="FunFam" id="3.30.70.240:FF:000001">
    <property type="entry name" value="Elongation factor G"/>
    <property type="match status" value="1"/>
</dbReference>
<gene>
    <name evidence="8" type="primary">fusA</name>
    <name evidence="10" type="ORF">BGX16_1587</name>
</gene>
<evidence type="ECO:0000256" key="4">
    <source>
        <dbReference type="ARBA" id="ARBA00022768"/>
    </source>
</evidence>
<evidence type="ECO:0000313" key="11">
    <source>
        <dbReference type="Proteomes" id="UP000231134"/>
    </source>
</evidence>
<dbReference type="InterPro" id="IPR035647">
    <property type="entry name" value="EFG_III/V"/>
</dbReference>
<evidence type="ECO:0000256" key="5">
    <source>
        <dbReference type="ARBA" id="ARBA00022917"/>
    </source>
</evidence>
<feature type="binding site" evidence="8">
    <location>
        <begin position="141"/>
        <end position="144"/>
    </location>
    <ligand>
        <name>GTP</name>
        <dbReference type="ChEBI" id="CHEBI:37565"/>
    </ligand>
</feature>
<dbReference type="InterPro" id="IPR014721">
    <property type="entry name" value="Ribsml_uS5_D2-typ_fold_subgr"/>
</dbReference>
<dbReference type="InterPro" id="IPR004161">
    <property type="entry name" value="EFTu-like_2"/>
</dbReference>
<dbReference type="GO" id="GO:0003924">
    <property type="term" value="F:GTPase activity"/>
    <property type="evidence" value="ECO:0007669"/>
    <property type="project" value="InterPro"/>
</dbReference>
<dbReference type="CDD" id="cd01886">
    <property type="entry name" value="EF-G"/>
    <property type="match status" value="1"/>
</dbReference>
<dbReference type="CDD" id="cd16262">
    <property type="entry name" value="EFG_III"/>
    <property type="match status" value="1"/>
</dbReference>
<dbReference type="InterPro" id="IPR005225">
    <property type="entry name" value="Small_GTP-bd"/>
</dbReference>
<dbReference type="NCBIfam" id="NF009381">
    <property type="entry name" value="PRK12740.1-5"/>
    <property type="match status" value="1"/>
</dbReference>
<dbReference type="NCBIfam" id="TIGR00231">
    <property type="entry name" value="small_GTP"/>
    <property type="match status" value="1"/>
</dbReference>
<dbReference type="SMART" id="SM00889">
    <property type="entry name" value="EFG_IV"/>
    <property type="match status" value="1"/>
</dbReference>
<comment type="similarity">
    <text evidence="1 8">Belongs to the TRAFAC class translation factor GTPase superfamily. Classic translation factor GTPase family. EF-G/EF-2 subfamily.</text>
</comment>
<evidence type="ECO:0000256" key="7">
    <source>
        <dbReference type="ARBA" id="ARBA00024731"/>
    </source>
</evidence>
<comment type="caution">
    <text evidence="10">The sequence shown here is derived from an EMBL/GenBank/DDBJ whole genome shotgun (WGS) entry which is preliminary data.</text>
</comment>
<dbReference type="InterPro" id="IPR000795">
    <property type="entry name" value="T_Tr_GTP-bd_dom"/>
</dbReference>
<accession>A0A2M9A7C4</accession>
<dbReference type="Pfam" id="PF03144">
    <property type="entry name" value="GTP_EFTU_D2"/>
    <property type="match status" value="1"/>
</dbReference>
<dbReference type="CDD" id="cd01434">
    <property type="entry name" value="EFG_mtEFG1_IV"/>
    <property type="match status" value="1"/>
</dbReference>
<dbReference type="Pfam" id="PF00679">
    <property type="entry name" value="EFG_C"/>
    <property type="match status" value="1"/>
</dbReference>
<dbReference type="InterPro" id="IPR035649">
    <property type="entry name" value="EFG_V"/>
</dbReference>
<keyword evidence="8" id="KW-0963">Cytoplasm</keyword>
<dbReference type="Gene3D" id="3.30.70.240">
    <property type="match status" value="1"/>
</dbReference>
<dbReference type="PROSITE" id="PS51722">
    <property type="entry name" value="G_TR_2"/>
    <property type="match status" value="1"/>
</dbReference>
<keyword evidence="5 8" id="KW-0648">Protein biosynthesis</keyword>
<reference evidence="10 11" key="1">
    <citation type="submission" date="2017-11" db="EMBL/GenBank/DDBJ databases">
        <title>Animal gut microbial communities from fecal samples from Wisconsin, USA.</title>
        <authorList>
            <person name="Neumann A."/>
        </authorList>
    </citation>
    <scope>NUCLEOTIDE SEQUENCE [LARGE SCALE GENOMIC DNA]</scope>
    <source>
        <strain evidence="10 11">UWS3</strain>
    </source>
</reference>